<dbReference type="PANTHER" id="PTHR43394">
    <property type="entry name" value="ATP-DEPENDENT PERMEASE MDL1, MITOCHONDRIAL"/>
    <property type="match status" value="1"/>
</dbReference>
<evidence type="ECO:0000256" key="8">
    <source>
        <dbReference type="ARBA" id="ARBA00022840"/>
    </source>
</evidence>
<feature type="transmembrane region" description="Helical" evidence="13">
    <location>
        <begin position="289"/>
        <end position="311"/>
    </location>
</feature>
<feature type="transmembrane region" description="Helical" evidence="13">
    <location>
        <begin position="723"/>
        <end position="747"/>
    </location>
</feature>
<dbReference type="GO" id="GO:0016887">
    <property type="term" value="F:ATP hydrolysis activity"/>
    <property type="evidence" value="ECO:0007669"/>
    <property type="project" value="InterPro"/>
</dbReference>
<keyword evidence="8" id="KW-0067">ATP-binding</keyword>
<keyword evidence="11" id="KW-0325">Glycoprotein</keyword>
<evidence type="ECO:0000256" key="12">
    <source>
        <dbReference type="SAM" id="MobiDB-lite"/>
    </source>
</evidence>
<evidence type="ECO:0000256" key="11">
    <source>
        <dbReference type="ARBA" id="ARBA00023180"/>
    </source>
</evidence>
<dbReference type="FunFam" id="1.20.1560.10:FF:000057">
    <property type="entry name" value="ABC multidrug transporter SitT"/>
    <property type="match status" value="1"/>
</dbReference>
<evidence type="ECO:0000256" key="1">
    <source>
        <dbReference type="ARBA" id="ARBA00004141"/>
    </source>
</evidence>
<feature type="transmembrane region" description="Helical" evidence="13">
    <location>
        <begin position="111"/>
        <end position="132"/>
    </location>
</feature>
<keyword evidence="10 13" id="KW-0472">Membrane</keyword>
<dbReference type="VEuPathDB" id="FungiDB:PV10_07626"/>
<dbReference type="InterPro" id="IPR003593">
    <property type="entry name" value="AAA+_ATPase"/>
</dbReference>
<dbReference type="PROSITE" id="PS50929">
    <property type="entry name" value="ABC_TM1F"/>
    <property type="match status" value="2"/>
</dbReference>
<dbReference type="Gene3D" id="1.20.1560.10">
    <property type="entry name" value="ABC transporter type 1, transmembrane domain"/>
    <property type="match status" value="1"/>
</dbReference>
<evidence type="ECO:0000256" key="7">
    <source>
        <dbReference type="ARBA" id="ARBA00022741"/>
    </source>
</evidence>
<feature type="transmembrane region" description="Helical" evidence="13">
    <location>
        <begin position="986"/>
        <end position="1006"/>
    </location>
</feature>
<feature type="region of interest" description="Disordered" evidence="12">
    <location>
        <begin position="447"/>
        <end position="468"/>
    </location>
</feature>
<dbReference type="InterPro" id="IPR011527">
    <property type="entry name" value="ABC1_TM_dom"/>
</dbReference>
<dbReference type="Proteomes" id="UP000288859">
    <property type="component" value="Unassembled WGS sequence"/>
</dbReference>
<organism evidence="16 17">
    <name type="scientific">Exophiala mesophila</name>
    <name type="common">Black yeast-like fungus</name>
    <dbReference type="NCBI Taxonomy" id="212818"/>
    <lineage>
        <taxon>Eukaryota</taxon>
        <taxon>Fungi</taxon>
        <taxon>Dikarya</taxon>
        <taxon>Ascomycota</taxon>
        <taxon>Pezizomycotina</taxon>
        <taxon>Eurotiomycetes</taxon>
        <taxon>Chaetothyriomycetidae</taxon>
        <taxon>Chaetothyriales</taxon>
        <taxon>Herpotrichiellaceae</taxon>
        <taxon>Exophiala</taxon>
    </lineage>
</organism>
<feature type="transmembrane region" description="Helical" evidence="13">
    <location>
        <begin position="184"/>
        <end position="201"/>
    </location>
</feature>
<dbReference type="GO" id="GO:0090374">
    <property type="term" value="P:oligopeptide export from mitochondrion"/>
    <property type="evidence" value="ECO:0007669"/>
    <property type="project" value="TreeGrafter"/>
</dbReference>
<feature type="region of interest" description="Disordered" evidence="12">
    <location>
        <begin position="1"/>
        <end position="32"/>
    </location>
</feature>
<feature type="transmembrane region" description="Helical" evidence="13">
    <location>
        <begin position="842"/>
        <end position="864"/>
    </location>
</feature>
<dbReference type="InterPro" id="IPR036640">
    <property type="entry name" value="ABC1_TM_sf"/>
</dbReference>
<dbReference type="Pfam" id="PF00005">
    <property type="entry name" value="ABC_tran"/>
    <property type="match status" value="2"/>
</dbReference>
<feature type="transmembrane region" description="Helical" evidence="13">
    <location>
        <begin position="323"/>
        <end position="345"/>
    </location>
</feature>
<dbReference type="InterPro" id="IPR003439">
    <property type="entry name" value="ABC_transporter-like_ATP-bd"/>
</dbReference>
<evidence type="ECO:0000256" key="10">
    <source>
        <dbReference type="ARBA" id="ARBA00023136"/>
    </source>
</evidence>
<dbReference type="PANTHER" id="PTHR43394:SF11">
    <property type="entry name" value="ATP-BINDING CASSETTE TRANSPORTER"/>
    <property type="match status" value="1"/>
</dbReference>
<dbReference type="InterPro" id="IPR027417">
    <property type="entry name" value="P-loop_NTPase"/>
</dbReference>
<dbReference type="PROSITE" id="PS00211">
    <property type="entry name" value="ABC_TRANSPORTER_1"/>
    <property type="match status" value="2"/>
</dbReference>
<feature type="transmembrane region" description="Helical" evidence="13">
    <location>
        <begin position="207"/>
        <end position="231"/>
    </location>
</feature>
<evidence type="ECO:0000259" key="14">
    <source>
        <dbReference type="PROSITE" id="PS50893"/>
    </source>
</evidence>
<proteinExistence type="inferred from homology"/>
<feature type="transmembrane region" description="Helical" evidence="13">
    <location>
        <begin position="951"/>
        <end position="974"/>
    </location>
</feature>
<sequence>MAEEKTASPEGKPISTGAEDQPSKNEQEEEKKEVIEKASFGNYWRILSHRTGPDGLALLIGLGCALGSGVALPLMNIVFGNLVGDFNGYFLPDSSVSESRFKSAVSTNSLYIVYLFIGKFVLTYISMFCFRVTGLRISANLRLSYVRSLFAQRVQKLDEISTGSVANTITSSANTIQLSISDKLHSLFMAAALIIAAYSIAFSRSWALTLVTSSALLFVVVIYSFTTPIVIKVVQQVEKADAKAATIAGEVFSSIRTTLSLGAEKSLTAKYDDSVRDSHKKGLKISKQLGMQLSPIFFAMYSSFALAFWFGLKLFREGHIGDINTVIIVFFSVLIVVAVLSALVAPIMAITKAISASVSFFAMIDSDQVVVTGLAEPDVSAHEDIEFDNVSFSYPTRANVPVLKGFNARFVKGKTTALVGPSGSGKSTIVALLERWYELQTSEGLNSDEAAAVSEEGESKPSEAAELHSHGTISVGNVNINDTNVKWWRSQIGLVQQEPFLFNDTIFNNVAYGMLGSQWENAQPNIKREKVEKACQEAFADEFIQQLPEGYDTQVGESGIKLSGGQRQRLAIARSIVREPAILILDEATSSIDVRGERIVQQALERVAQNRTTIVIAHRLSTIRKADNIIVLRDGRKMEEGTHEHLLTIPDGVYAGLVHAQQLEHDSAPNKEETDDVTALGELGRRDTVNSMKKETVENFDTWKKRGFFRSFGLFLYEQRTHWVLYILIIAAAMGAGSSFSLQAYFFARLIEVFQFTGDRLRERGDFWSLMFFVLALAMAVCYFSLGYVANHLAVFVSTAYRREYFRTILASPVPFFDKEGNASGALMSRLTSDPKQLMEMLGWNGAFPLVSIFNITGCVAISFAFGWKLALVTFFAAMPVIFAAAFFRINFDLQFETWNAEVFAHSSQFATEAIGAFRTVTALTMEESIIIKYHTLLQEQIRKATRKTSYAALIFALSDSIELCAMALTFWYGGQLLASREYNPVQFFVIYIAIIQGAQGAGQFFSFAPNIAQATAAANRILRLRHETAERERNRVVGRPLEVKSVRTGAKVEFNSVAFKYPTRENPIYRNLNINIESGQFVAFVGPSGCGKTTVISMLERFYEPTSGTISFDGQNVLEIEMASYRQALSLVSQEPRLFDGTIRQNLVLGLDEEALSEEAIVQACKDAEIYDFIVSLPDGFNTALGTGTQTALSGGQKQRLCLARALLRDPRLLLLDEATSSLDSQSEKLVQAAIDRLVAQRRMTVVAVAHRLATIQKADVIFVFGESEAGRGSRILEKGTHHDLLRRRGAYWAMCQEQALDR</sequence>
<evidence type="ECO:0000256" key="3">
    <source>
        <dbReference type="ARBA" id="ARBA00007577"/>
    </source>
</evidence>
<evidence type="ECO:0000259" key="15">
    <source>
        <dbReference type="PROSITE" id="PS50929"/>
    </source>
</evidence>
<feature type="domain" description="ABC transporter" evidence="14">
    <location>
        <begin position="1053"/>
        <end position="1299"/>
    </location>
</feature>
<dbReference type="InterPro" id="IPR017871">
    <property type="entry name" value="ABC_transporter-like_CS"/>
</dbReference>
<keyword evidence="6" id="KW-0677">Repeat</keyword>
<feature type="compositionally biased region" description="Basic and acidic residues" evidence="12">
    <location>
        <begin position="457"/>
        <end position="468"/>
    </location>
</feature>
<gene>
    <name evidence="16" type="ORF">B0A52_01281</name>
</gene>
<comment type="caution">
    <text evidence="16">The sequence shown here is derived from an EMBL/GenBank/DDBJ whole genome shotgun (WGS) entry which is preliminary data.</text>
</comment>
<evidence type="ECO:0000256" key="4">
    <source>
        <dbReference type="ARBA" id="ARBA00022448"/>
    </source>
</evidence>
<evidence type="ECO:0000256" key="6">
    <source>
        <dbReference type="ARBA" id="ARBA00022737"/>
    </source>
</evidence>
<evidence type="ECO:0000313" key="16">
    <source>
        <dbReference type="EMBL" id="RVX75004.1"/>
    </source>
</evidence>
<keyword evidence="7" id="KW-0547">Nucleotide-binding</keyword>
<dbReference type="SUPFAM" id="SSF52540">
    <property type="entry name" value="P-loop containing nucleoside triphosphate hydrolases"/>
    <property type="match status" value="2"/>
</dbReference>
<dbReference type="GO" id="GO:0005743">
    <property type="term" value="C:mitochondrial inner membrane"/>
    <property type="evidence" value="ECO:0007669"/>
    <property type="project" value="TreeGrafter"/>
</dbReference>
<feature type="domain" description="ABC transmembrane type-1" evidence="15">
    <location>
        <begin position="59"/>
        <end position="352"/>
    </location>
</feature>
<evidence type="ECO:0000256" key="9">
    <source>
        <dbReference type="ARBA" id="ARBA00022989"/>
    </source>
</evidence>
<feature type="domain" description="ABC transmembrane type-1" evidence="15">
    <location>
        <begin position="727"/>
        <end position="1014"/>
    </location>
</feature>
<dbReference type="InterPro" id="IPR039421">
    <property type="entry name" value="Type_1_exporter"/>
</dbReference>
<evidence type="ECO:0000256" key="2">
    <source>
        <dbReference type="ARBA" id="ARBA00004308"/>
    </source>
</evidence>
<feature type="transmembrane region" description="Helical" evidence="13">
    <location>
        <begin position="870"/>
        <end position="888"/>
    </location>
</feature>
<feature type="domain" description="ABC transporter" evidence="14">
    <location>
        <begin position="385"/>
        <end position="659"/>
    </location>
</feature>
<evidence type="ECO:0000256" key="13">
    <source>
        <dbReference type="SAM" id="Phobius"/>
    </source>
</evidence>
<evidence type="ECO:0000313" key="17">
    <source>
        <dbReference type="Proteomes" id="UP000288859"/>
    </source>
</evidence>
<dbReference type="CDD" id="cd18577">
    <property type="entry name" value="ABC_6TM_Pgp_ABCB1_D1_like"/>
    <property type="match status" value="1"/>
</dbReference>
<feature type="transmembrane region" description="Helical" evidence="13">
    <location>
        <begin position="55"/>
        <end position="79"/>
    </location>
</feature>
<comment type="similarity">
    <text evidence="3">Belongs to the ABC transporter superfamily. ABCB family. Multidrug resistance exporter (TC 3.A.1.201) subfamily.</text>
</comment>
<keyword evidence="5 13" id="KW-0812">Transmembrane</keyword>
<protein>
    <recommendedName>
        <fullName evidence="18">Leptomycin B resistance protein pmd1</fullName>
    </recommendedName>
</protein>
<dbReference type="Gene3D" id="3.40.50.300">
    <property type="entry name" value="P-loop containing nucleotide triphosphate hydrolases"/>
    <property type="match status" value="2"/>
</dbReference>
<evidence type="ECO:0000256" key="5">
    <source>
        <dbReference type="ARBA" id="ARBA00022692"/>
    </source>
</evidence>
<dbReference type="SUPFAM" id="SSF90123">
    <property type="entry name" value="ABC transporter transmembrane region"/>
    <property type="match status" value="2"/>
</dbReference>
<dbReference type="GO" id="GO:0015421">
    <property type="term" value="F:ABC-type oligopeptide transporter activity"/>
    <property type="evidence" value="ECO:0007669"/>
    <property type="project" value="TreeGrafter"/>
</dbReference>
<accession>A0A438NGZ7</accession>
<feature type="compositionally biased region" description="Basic and acidic residues" evidence="12">
    <location>
        <begin position="21"/>
        <end position="32"/>
    </location>
</feature>
<keyword evidence="4" id="KW-0813">Transport</keyword>
<dbReference type="GO" id="GO:0005524">
    <property type="term" value="F:ATP binding"/>
    <property type="evidence" value="ECO:0007669"/>
    <property type="project" value="UniProtKB-KW"/>
</dbReference>
<dbReference type="OrthoDB" id="6500128at2759"/>
<dbReference type="SMART" id="SM00382">
    <property type="entry name" value="AAA"/>
    <property type="match status" value="2"/>
</dbReference>
<dbReference type="GO" id="GO:0012505">
    <property type="term" value="C:endomembrane system"/>
    <property type="evidence" value="ECO:0007669"/>
    <property type="project" value="UniProtKB-SubCell"/>
</dbReference>
<dbReference type="FunFam" id="3.40.50.300:FF:000913">
    <property type="entry name" value="ABC multidrug transporter SitT"/>
    <property type="match status" value="1"/>
</dbReference>
<evidence type="ECO:0008006" key="18">
    <source>
        <dbReference type="Google" id="ProtNLM"/>
    </source>
</evidence>
<feature type="transmembrane region" description="Helical" evidence="13">
    <location>
        <begin position="767"/>
        <end position="797"/>
    </location>
</feature>
<dbReference type="Pfam" id="PF00664">
    <property type="entry name" value="ABC_membrane"/>
    <property type="match status" value="2"/>
</dbReference>
<dbReference type="FunFam" id="3.40.50.300:FF:001530">
    <property type="entry name" value="ABC multidrug transporter (Eurofung)"/>
    <property type="match status" value="1"/>
</dbReference>
<dbReference type="PROSITE" id="PS50893">
    <property type="entry name" value="ABC_TRANSPORTER_2"/>
    <property type="match status" value="2"/>
</dbReference>
<dbReference type="EMBL" id="NAJM01000003">
    <property type="protein sequence ID" value="RVX75004.1"/>
    <property type="molecule type" value="Genomic_DNA"/>
</dbReference>
<dbReference type="CDD" id="cd18578">
    <property type="entry name" value="ABC_6TM_Pgp_ABCB1_D2_like"/>
    <property type="match status" value="1"/>
</dbReference>
<keyword evidence="9 13" id="KW-1133">Transmembrane helix</keyword>
<reference evidence="16 17" key="1">
    <citation type="submission" date="2017-03" db="EMBL/GenBank/DDBJ databases">
        <title>Genomes of endolithic fungi from Antarctica.</title>
        <authorList>
            <person name="Coleine C."/>
            <person name="Masonjones S."/>
            <person name="Stajich J.E."/>
        </authorList>
    </citation>
    <scope>NUCLEOTIDE SEQUENCE [LARGE SCALE GENOMIC DNA]</scope>
    <source>
        <strain evidence="16 17">CCFEE 6314</strain>
    </source>
</reference>
<comment type="subcellular location">
    <subcellularLocation>
        <location evidence="2">Endomembrane system</location>
    </subcellularLocation>
    <subcellularLocation>
        <location evidence="1">Membrane</location>
        <topology evidence="1">Multi-pass membrane protein</topology>
    </subcellularLocation>
</comment>
<name>A0A438NGZ7_EXOME</name>